<sequence>MRHVFEEMHALYEANSVDSNAIHNESNNELLPSVHFRHTALLRNKRCVLAYLYHRMN</sequence>
<name>A0A026WKI6_OOCBI</name>
<dbReference type="InterPro" id="IPR036224">
    <property type="entry name" value="GINS_bundle-like_dom_sf"/>
</dbReference>
<evidence type="ECO:0000313" key="2">
    <source>
        <dbReference type="Proteomes" id="UP000053097"/>
    </source>
</evidence>
<dbReference type="STRING" id="2015173.A0A026WKI6"/>
<dbReference type="Gene3D" id="1.20.58.1030">
    <property type="match status" value="1"/>
</dbReference>
<dbReference type="SUPFAM" id="SSF158573">
    <property type="entry name" value="GINS helical bundle-like"/>
    <property type="match status" value="1"/>
</dbReference>
<dbReference type="Proteomes" id="UP000053097">
    <property type="component" value="Unassembled WGS sequence"/>
</dbReference>
<reference evidence="1 2" key="1">
    <citation type="journal article" date="2014" name="Curr. Biol.">
        <title>The genome of the clonal raider ant Cerapachys biroi.</title>
        <authorList>
            <person name="Oxley P.R."/>
            <person name="Ji L."/>
            <person name="Fetter-Pruneda I."/>
            <person name="McKenzie S.K."/>
            <person name="Li C."/>
            <person name="Hu H."/>
            <person name="Zhang G."/>
            <person name="Kronauer D.J."/>
        </authorList>
    </citation>
    <scope>NUCLEOTIDE SEQUENCE [LARGE SCALE GENOMIC DNA]</scope>
</reference>
<dbReference type="OrthoDB" id="10252587at2759"/>
<protein>
    <submittedName>
        <fullName evidence="1">DNA replication complex GINS protein PSF1</fullName>
    </submittedName>
</protein>
<keyword evidence="2" id="KW-1185">Reference proteome</keyword>
<evidence type="ECO:0000313" key="1">
    <source>
        <dbReference type="EMBL" id="EZA56567.1"/>
    </source>
</evidence>
<accession>A0A026WKI6</accession>
<gene>
    <name evidence="1" type="ORF">X777_03245</name>
</gene>
<dbReference type="AlphaFoldDB" id="A0A026WKI6"/>
<dbReference type="EMBL" id="KK107161">
    <property type="protein sequence ID" value="EZA56567.1"/>
    <property type="molecule type" value="Genomic_DNA"/>
</dbReference>
<proteinExistence type="predicted"/>
<organism evidence="1 2">
    <name type="scientific">Ooceraea biroi</name>
    <name type="common">Clonal raider ant</name>
    <name type="synonym">Cerapachys biroi</name>
    <dbReference type="NCBI Taxonomy" id="2015173"/>
    <lineage>
        <taxon>Eukaryota</taxon>
        <taxon>Metazoa</taxon>
        <taxon>Ecdysozoa</taxon>
        <taxon>Arthropoda</taxon>
        <taxon>Hexapoda</taxon>
        <taxon>Insecta</taxon>
        <taxon>Pterygota</taxon>
        <taxon>Neoptera</taxon>
        <taxon>Endopterygota</taxon>
        <taxon>Hymenoptera</taxon>
        <taxon>Apocrita</taxon>
        <taxon>Aculeata</taxon>
        <taxon>Formicoidea</taxon>
        <taxon>Formicidae</taxon>
        <taxon>Dorylinae</taxon>
        <taxon>Ooceraea</taxon>
    </lineage>
</organism>